<dbReference type="STRING" id="1173022.Cri9333_1597"/>
<dbReference type="AlphaFoldDB" id="K9VY95"/>
<sequence length="134" mass="15518">MEDLRNYIKKIQENLMRVVQEKNADLLSDLVTTYYSENSLIMPANHAWVQGLEAIKSFWADLLNPDFKELRCETLDLQLQDDTAYEIGKATSIFLEEGQLITDIATYLIVWKRHDGVWKVNVDIWNDSIPPSGQ</sequence>
<dbReference type="HOGENOM" id="CLU_128796_1_1_3"/>
<gene>
    <name evidence="1" type="ORF">Cri9333_1597</name>
</gene>
<dbReference type="EMBL" id="CP003620">
    <property type="protein sequence ID" value="AFZ12487.1"/>
    <property type="molecule type" value="Genomic_DNA"/>
</dbReference>
<dbReference type="OrthoDB" id="9814425at2"/>
<dbReference type="Gene3D" id="3.10.450.50">
    <property type="match status" value="1"/>
</dbReference>
<protein>
    <recommendedName>
        <fullName evidence="3">DUF4440 domain-containing protein</fullName>
    </recommendedName>
</protein>
<name>K9VY95_9CYAN</name>
<accession>K9VY95</accession>
<organism evidence="1 2">
    <name type="scientific">Crinalium epipsammum PCC 9333</name>
    <dbReference type="NCBI Taxonomy" id="1173022"/>
    <lineage>
        <taxon>Bacteria</taxon>
        <taxon>Bacillati</taxon>
        <taxon>Cyanobacteriota</taxon>
        <taxon>Cyanophyceae</taxon>
        <taxon>Gomontiellales</taxon>
        <taxon>Gomontiellaceae</taxon>
        <taxon>Crinalium</taxon>
    </lineage>
</organism>
<dbReference type="eggNOG" id="COG4319">
    <property type="taxonomic scope" value="Bacteria"/>
</dbReference>
<dbReference type="SUPFAM" id="SSF54427">
    <property type="entry name" value="NTF2-like"/>
    <property type="match status" value="1"/>
</dbReference>
<dbReference type="InterPro" id="IPR032710">
    <property type="entry name" value="NTF2-like_dom_sf"/>
</dbReference>
<keyword evidence="2" id="KW-1185">Reference proteome</keyword>
<proteinExistence type="predicted"/>
<evidence type="ECO:0000313" key="1">
    <source>
        <dbReference type="EMBL" id="AFZ12487.1"/>
    </source>
</evidence>
<dbReference type="RefSeq" id="WP_015202608.1">
    <property type="nucleotide sequence ID" value="NC_019753.1"/>
</dbReference>
<dbReference type="KEGG" id="cep:Cri9333_1597"/>
<evidence type="ECO:0008006" key="3">
    <source>
        <dbReference type="Google" id="ProtNLM"/>
    </source>
</evidence>
<evidence type="ECO:0000313" key="2">
    <source>
        <dbReference type="Proteomes" id="UP000010472"/>
    </source>
</evidence>
<reference evidence="1 2" key="1">
    <citation type="submission" date="2012-06" db="EMBL/GenBank/DDBJ databases">
        <title>Finished chromosome of genome of Crinalium epipsammum PCC 9333.</title>
        <authorList>
            <consortium name="US DOE Joint Genome Institute"/>
            <person name="Gugger M."/>
            <person name="Coursin T."/>
            <person name="Rippka R."/>
            <person name="Tandeau De Marsac N."/>
            <person name="Huntemann M."/>
            <person name="Wei C.-L."/>
            <person name="Han J."/>
            <person name="Detter J.C."/>
            <person name="Han C."/>
            <person name="Tapia R."/>
            <person name="Davenport K."/>
            <person name="Daligault H."/>
            <person name="Erkkila T."/>
            <person name="Gu W."/>
            <person name="Munk A.C.C."/>
            <person name="Teshima H."/>
            <person name="Xu Y."/>
            <person name="Chain P."/>
            <person name="Chen A."/>
            <person name="Krypides N."/>
            <person name="Mavromatis K."/>
            <person name="Markowitz V."/>
            <person name="Szeto E."/>
            <person name="Ivanova N."/>
            <person name="Mikhailova N."/>
            <person name="Ovchinnikova G."/>
            <person name="Pagani I."/>
            <person name="Pati A."/>
            <person name="Goodwin L."/>
            <person name="Peters L."/>
            <person name="Pitluck S."/>
            <person name="Woyke T."/>
            <person name="Kerfeld C."/>
        </authorList>
    </citation>
    <scope>NUCLEOTIDE SEQUENCE [LARGE SCALE GENOMIC DNA]</scope>
    <source>
        <strain evidence="1 2">PCC 9333</strain>
    </source>
</reference>
<dbReference type="Proteomes" id="UP000010472">
    <property type="component" value="Chromosome"/>
</dbReference>